<dbReference type="InterPro" id="IPR017850">
    <property type="entry name" value="Alkaline_phosphatase_core_sf"/>
</dbReference>
<dbReference type="RefSeq" id="WP_145198223.1">
    <property type="nucleotide sequence ID" value="NZ_CP036434.1"/>
</dbReference>
<reference evidence="1 2" key="1">
    <citation type="submission" date="2019-02" db="EMBL/GenBank/DDBJ databases">
        <title>Deep-cultivation of Planctomycetes and their phenomic and genomic characterization uncovers novel biology.</title>
        <authorList>
            <person name="Wiegand S."/>
            <person name="Jogler M."/>
            <person name="Boedeker C."/>
            <person name="Pinto D."/>
            <person name="Vollmers J."/>
            <person name="Rivas-Marin E."/>
            <person name="Kohn T."/>
            <person name="Peeters S.H."/>
            <person name="Heuer A."/>
            <person name="Rast P."/>
            <person name="Oberbeckmann S."/>
            <person name="Bunk B."/>
            <person name="Jeske O."/>
            <person name="Meyerdierks A."/>
            <person name="Storesund J.E."/>
            <person name="Kallscheuer N."/>
            <person name="Luecker S."/>
            <person name="Lage O.M."/>
            <person name="Pohl T."/>
            <person name="Merkel B.J."/>
            <person name="Hornburger P."/>
            <person name="Mueller R.-W."/>
            <person name="Bruemmer F."/>
            <person name="Labrenz M."/>
            <person name="Spormann A.M."/>
            <person name="Op den Camp H."/>
            <person name="Overmann J."/>
            <person name="Amann R."/>
            <person name="Jetten M.S.M."/>
            <person name="Mascher T."/>
            <person name="Medema M.H."/>
            <person name="Devos D.P."/>
            <person name="Kaster A.-K."/>
            <person name="Ovreas L."/>
            <person name="Rohde M."/>
            <person name="Galperin M.Y."/>
            <person name="Jogler C."/>
        </authorList>
    </citation>
    <scope>NUCLEOTIDE SEQUENCE [LARGE SCALE GENOMIC DNA]</scope>
    <source>
        <strain evidence="1 2">Poly30</strain>
    </source>
</reference>
<keyword evidence="2" id="KW-1185">Reference proteome</keyword>
<gene>
    <name evidence="1" type="ORF">Poly30_28200</name>
</gene>
<evidence type="ECO:0000313" key="2">
    <source>
        <dbReference type="Proteomes" id="UP000320390"/>
    </source>
</evidence>
<sequence>MNSELAAAAQLTVCDHLIEHLRAKDVALDGQDRPAAILWTDPARDWLPLVEMMRTRVEELLVLGDYAPEDRTGPAIWLRCVVDGALAEPTLPGDRVPILYLPGVARQDLRAGEACQEELKPLVELMYRGTLWLQHNGSDWPAKTFLTSSKALNLDISGDGSTLEALLRALPELALTPVSQLAVRRLEADDFDRMLSSDVIRDVLRWMGDPRGTKARLGKNGWGAFCSRCREELGFDPEREADVTAGERLAMAEGAWAEVWRRFEESPTSFDGIAELLRRSRPGGSLSFNRDPWPDLNDEDEAKVRQALSDMTRLGHDKACDVVAQLEAAHGRRRDLIWARLGLSPMAGVLKPLSRLAQASRSVLGGATLDEIAAGYVASGWEADAAAWESVAAAPTKDEALISSAVRHLLESWLEDSARAFQAALERTPIPGPGQQPQVEASEDGCILFADGLRYDLGLRLSERLEARGYRTSLRHRWAAAPTVTATAKPAITPIADQIKGELLGEDFGAILQPSGKPANAQNLRAAMQNAGFQILGSGGLDAPMEDPAYGWLESGDIDTLGHKVNGRLARQIDEELERLADRIVSLLESGWTSVRVVTDHGWLLLPGGLPKVDLPKHLTASRWARCAVLSGDASPEVPRYPWHWNSTQSFAVAPGIACFNKSEEYAHGGLSVQECLTPDLLVEHGGERVARASIDSVTWKGMRCFIEAATGAGKIVADLRLDSPAGASVVSKAKAVETDGSVSLVLAGDEYEEAHLVLVLLDESGNIAAQKPTRLGTDS</sequence>
<name>A0A518ET80_9BACT</name>
<dbReference type="NCBIfam" id="NF033450">
    <property type="entry name" value="BREX_PglZ_1_B"/>
    <property type="match status" value="1"/>
</dbReference>
<organism evidence="1 2">
    <name type="scientific">Saltatorellus ferox</name>
    <dbReference type="NCBI Taxonomy" id="2528018"/>
    <lineage>
        <taxon>Bacteria</taxon>
        <taxon>Pseudomonadati</taxon>
        <taxon>Planctomycetota</taxon>
        <taxon>Planctomycetia</taxon>
        <taxon>Planctomycetia incertae sedis</taxon>
        <taxon>Saltatorellus</taxon>
    </lineage>
</organism>
<dbReference type="OrthoDB" id="52741at2"/>
<proteinExistence type="predicted"/>
<evidence type="ECO:0000313" key="1">
    <source>
        <dbReference type="EMBL" id="QDV07297.1"/>
    </source>
</evidence>
<accession>A0A518ET80</accession>
<dbReference type="SUPFAM" id="SSF53649">
    <property type="entry name" value="Alkaline phosphatase-like"/>
    <property type="match status" value="1"/>
</dbReference>
<dbReference type="AlphaFoldDB" id="A0A518ET80"/>
<dbReference type="EMBL" id="CP036434">
    <property type="protein sequence ID" value="QDV07297.1"/>
    <property type="molecule type" value="Genomic_DNA"/>
</dbReference>
<dbReference type="Proteomes" id="UP000320390">
    <property type="component" value="Chromosome"/>
</dbReference>
<protein>
    <submittedName>
        <fullName evidence="1">Uncharacterized protein</fullName>
    </submittedName>
</protein>